<feature type="domain" description="DUF6894" evidence="1">
    <location>
        <begin position="3"/>
        <end position="71"/>
    </location>
</feature>
<name>A0A8I2C4Y8_BRAEL</name>
<dbReference type="EMBL" id="JAFICZ010000001">
    <property type="protein sequence ID" value="MBP1294473.1"/>
    <property type="molecule type" value="Genomic_DNA"/>
</dbReference>
<organism evidence="2 3">
    <name type="scientific">Bradyrhizobium elkanii</name>
    <dbReference type="NCBI Taxonomy" id="29448"/>
    <lineage>
        <taxon>Bacteria</taxon>
        <taxon>Pseudomonadati</taxon>
        <taxon>Pseudomonadota</taxon>
        <taxon>Alphaproteobacteria</taxon>
        <taxon>Hyphomicrobiales</taxon>
        <taxon>Nitrobacteraceae</taxon>
        <taxon>Bradyrhizobium</taxon>
    </lineage>
</organism>
<dbReference type="RefSeq" id="WP_172646960.1">
    <property type="nucleotide sequence ID" value="NZ_JAFICZ010000001.1"/>
</dbReference>
<dbReference type="Proteomes" id="UP000673383">
    <property type="component" value="Unassembled WGS sequence"/>
</dbReference>
<evidence type="ECO:0000259" key="1">
    <source>
        <dbReference type="Pfam" id="PF21834"/>
    </source>
</evidence>
<evidence type="ECO:0000313" key="3">
    <source>
        <dbReference type="Proteomes" id="UP000673383"/>
    </source>
</evidence>
<dbReference type="Pfam" id="PF21834">
    <property type="entry name" value="DUF6894"/>
    <property type="match status" value="1"/>
</dbReference>
<sequence>MPRFYFDLYEGEAMALDEEGMELKSVEAAQVEAAKSLADMARDAIHSMSAKPRDMTIDVRDEAGPIMQVRLVFDLQTKRGKTF</sequence>
<protein>
    <recommendedName>
        <fullName evidence="1">DUF6894 domain-containing protein</fullName>
    </recommendedName>
</protein>
<reference evidence="2" key="1">
    <citation type="submission" date="2021-02" db="EMBL/GenBank/DDBJ databases">
        <title>Genomic Encyclopedia of Type Strains, Phase IV (KMG-V): Genome sequencing to study the core and pangenomes of soil and plant-associated prokaryotes.</title>
        <authorList>
            <person name="Whitman W."/>
        </authorList>
    </citation>
    <scope>NUCLEOTIDE SEQUENCE</scope>
    <source>
        <strain evidence="2">USDA 406</strain>
    </source>
</reference>
<proteinExistence type="predicted"/>
<comment type="caution">
    <text evidence="2">The sequence shown here is derived from an EMBL/GenBank/DDBJ whole genome shotgun (WGS) entry which is preliminary data.</text>
</comment>
<accession>A0A8I2C4Y8</accession>
<dbReference type="InterPro" id="IPR054189">
    <property type="entry name" value="DUF6894"/>
</dbReference>
<evidence type="ECO:0000313" key="2">
    <source>
        <dbReference type="EMBL" id="MBP1294473.1"/>
    </source>
</evidence>
<dbReference type="AlphaFoldDB" id="A0A8I2C4Y8"/>
<gene>
    <name evidence="2" type="ORF">JOH49_004226</name>
</gene>